<sequence length="389" mass="40291">MLDSIHVGLTGLQAFQQGLRVIANNTTNLNTPGFKASTLQFSEMVGTGSPSGEATLGQGVDATSAHLDWRQGDFRETGNEFDLALEGEGLFVLRDAQGQTRYTRAGQFQLGTDGVLVNRVDASKVMGRAADGALGEISVAGLRTSAGEATRTVRFTGNLSSTVAEQTVGSVKVFDAAGAEHELEVRLTSLAPDNAGRWKLELLDGAALVGTSEIAFDDGQPTPATSRLSFTYAPAGGTAQALELDFSADVTSFASGNLSTLAMSSQDGFGPGALTKLAFDASGRLVATYTNGQTRKGAQLALGRFNASGALRDLGGGLFAEAGAGAWQLGVAGEAGFAGVRAGALETSNVDLSREFSDLVILQRGYQASSQIVATANDMLQELFGMKNK</sequence>
<protein>
    <recommendedName>
        <fullName evidence="4">Flagellar hook protein FlgE</fullName>
    </recommendedName>
</protein>
<proteinExistence type="inferred from homology"/>
<evidence type="ECO:0000313" key="9">
    <source>
        <dbReference type="Proteomes" id="UP000599109"/>
    </source>
</evidence>
<evidence type="ECO:0000259" key="6">
    <source>
        <dbReference type="Pfam" id="PF06429"/>
    </source>
</evidence>
<comment type="subcellular location">
    <subcellularLocation>
        <location evidence="1 4">Bacterial flagellum basal body</location>
    </subcellularLocation>
</comment>
<dbReference type="Proteomes" id="UP000599109">
    <property type="component" value="Unassembled WGS sequence"/>
</dbReference>
<dbReference type="Pfam" id="PF22692">
    <property type="entry name" value="LlgE_F_G_D1"/>
    <property type="match status" value="1"/>
</dbReference>
<reference evidence="8 9" key="1">
    <citation type="journal article" date="2017" name="Int. J. Syst. Evol. Microbiol.">
        <title>Ramlibacter monticola sp. nov., isolated from forest soil.</title>
        <authorList>
            <person name="Chaudhary D.K."/>
            <person name="Kim J."/>
        </authorList>
    </citation>
    <scope>NUCLEOTIDE SEQUENCE [LARGE SCALE GENOMIC DNA]</scope>
    <source>
        <strain evidence="8 9">KACC 19175</strain>
    </source>
</reference>
<dbReference type="EMBL" id="JAEQNE010000005">
    <property type="protein sequence ID" value="MBL0393500.1"/>
    <property type="molecule type" value="Genomic_DNA"/>
</dbReference>
<dbReference type="GO" id="GO:0009425">
    <property type="term" value="C:bacterial-type flagellum basal body"/>
    <property type="evidence" value="ECO:0007669"/>
    <property type="project" value="UniProtKB-SubCell"/>
</dbReference>
<evidence type="ECO:0000256" key="2">
    <source>
        <dbReference type="ARBA" id="ARBA00009677"/>
    </source>
</evidence>
<feature type="domain" description="Flagellar basal-body/hook protein C-terminal" evidence="6">
    <location>
        <begin position="342"/>
        <end position="383"/>
    </location>
</feature>
<dbReference type="AlphaFoldDB" id="A0A936Z1X7"/>
<dbReference type="PANTHER" id="PTHR30435">
    <property type="entry name" value="FLAGELLAR PROTEIN"/>
    <property type="match status" value="1"/>
</dbReference>
<dbReference type="Pfam" id="PF00460">
    <property type="entry name" value="Flg_bb_rod"/>
    <property type="match status" value="1"/>
</dbReference>
<dbReference type="GO" id="GO:0005829">
    <property type="term" value="C:cytosol"/>
    <property type="evidence" value="ECO:0007669"/>
    <property type="project" value="TreeGrafter"/>
</dbReference>
<evidence type="ECO:0000256" key="4">
    <source>
        <dbReference type="RuleBase" id="RU362116"/>
    </source>
</evidence>
<comment type="caution">
    <text evidence="8">The sequence shown here is derived from an EMBL/GenBank/DDBJ whole genome shotgun (WGS) entry which is preliminary data.</text>
</comment>
<keyword evidence="8" id="KW-0282">Flagellum</keyword>
<keyword evidence="8" id="KW-0966">Cell projection</keyword>
<dbReference type="InterPro" id="IPR001444">
    <property type="entry name" value="Flag_bb_rod_N"/>
</dbReference>
<dbReference type="InterPro" id="IPR010930">
    <property type="entry name" value="Flg_bb/hook_C_dom"/>
</dbReference>
<dbReference type="GO" id="GO:0071978">
    <property type="term" value="P:bacterial-type flagellum-dependent swarming motility"/>
    <property type="evidence" value="ECO:0007669"/>
    <property type="project" value="TreeGrafter"/>
</dbReference>
<name>A0A936Z1X7_9BURK</name>
<evidence type="ECO:0000313" key="8">
    <source>
        <dbReference type="EMBL" id="MBL0393500.1"/>
    </source>
</evidence>
<dbReference type="RefSeq" id="WP_201676158.1">
    <property type="nucleotide sequence ID" value="NZ_JAEQNE010000005.1"/>
</dbReference>
<evidence type="ECO:0000259" key="5">
    <source>
        <dbReference type="Pfam" id="PF00460"/>
    </source>
</evidence>
<dbReference type="InterPro" id="IPR037058">
    <property type="entry name" value="Falgellar_hook_FlgE_sf"/>
</dbReference>
<evidence type="ECO:0000259" key="7">
    <source>
        <dbReference type="Pfam" id="PF22692"/>
    </source>
</evidence>
<dbReference type="InterPro" id="IPR020013">
    <property type="entry name" value="Flagellar_FlgE/F/G"/>
</dbReference>
<dbReference type="InterPro" id="IPR053967">
    <property type="entry name" value="LlgE_F_G-like_D1"/>
</dbReference>
<organism evidence="8 9">
    <name type="scientific">Ramlibacter monticola</name>
    <dbReference type="NCBI Taxonomy" id="1926872"/>
    <lineage>
        <taxon>Bacteria</taxon>
        <taxon>Pseudomonadati</taxon>
        <taxon>Pseudomonadota</taxon>
        <taxon>Betaproteobacteria</taxon>
        <taxon>Burkholderiales</taxon>
        <taxon>Comamonadaceae</taxon>
        <taxon>Ramlibacter</taxon>
    </lineage>
</organism>
<evidence type="ECO:0000256" key="1">
    <source>
        <dbReference type="ARBA" id="ARBA00004117"/>
    </source>
</evidence>
<dbReference type="InterPro" id="IPR037925">
    <property type="entry name" value="FlgE/F/G-like"/>
</dbReference>
<feature type="domain" description="Flagellar hook protein FlgE/F/G-like D1" evidence="7">
    <location>
        <begin position="84"/>
        <end position="119"/>
    </location>
</feature>
<feature type="domain" description="Flagellar basal body rod protein N-terminal" evidence="5">
    <location>
        <begin position="6"/>
        <end position="35"/>
    </location>
</feature>
<evidence type="ECO:0000256" key="3">
    <source>
        <dbReference type="ARBA" id="ARBA00023143"/>
    </source>
</evidence>
<keyword evidence="8" id="KW-0969">Cilium</keyword>
<accession>A0A936Z1X7</accession>
<comment type="similarity">
    <text evidence="2 4">Belongs to the flagella basal body rod proteins family.</text>
</comment>
<gene>
    <name evidence="8" type="ORF">JJ685_20355</name>
</gene>
<keyword evidence="9" id="KW-1185">Reference proteome</keyword>
<comment type="function">
    <text evidence="4">A flexible structure which links the flagellar filament to the drive apparatus in the basal body.</text>
</comment>
<dbReference type="Gene3D" id="2.60.98.20">
    <property type="entry name" value="Flagellar hook protein FlgE"/>
    <property type="match status" value="1"/>
</dbReference>
<keyword evidence="3 4" id="KW-0975">Bacterial flagellum</keyword>
<dbReference type="SUPFAM" id="SSF117143">
    <property type="entry name" value="Flagellar hook protein flgE"/>
    <property type="match status" value="1"/>
</dbReference>
<dbReference type="NCBIfam" id="TIGR03506">
    <property type="entry name" value="FlgEFG_subfam"/>
    <property type="match status" value="1"/>
</dbReference>
<dbReference type="Pfam" id="PF06429">
    <property type="entry name" value="Flg_bbr_C"/>
    <property type="match status" value="1"/>
</dbReference>
<dbReference type="PANTHER" id="PTHR30435:SF1">
    <property type="entry name" value="FLAGELLAR HOOK PROTEIN FLGE"/>
    <property type="match status" value="1"/>
</dbReference>
<dbReference type="GO" id="GO:0009424">
    <property type="term" value="C:bacterial-type flagellum hook"/>
    <property type="evidence" value="ECO:0007669"/>
    <property type="project" value="TreeGrafter"/>
</dbReference>